<name>A0A560W5Z4_9MICO</name>
<dbReference type="EMBL" id="VIUW01000006">
    <property type="protein sequence ID" value="TWD13041.1"/>
    <property type="molecule type" value="Genomic_DNA"/>
</dbReference>
<evidence type="ECO:0000313" key="2">
    <source>
        <dbReference type="EMBL" id="TWD13041.1"/>
    </source>
</evidence>
<sequence>MDELNAVIANIPIAGALLVALMTFARPVLRLLAVGVFAVGAVIATQSEGADRLLTLLNLVAGVTLWRLGARPRRSSHQPHPTRS</sequence>
<protein>
    <submittedName>
        <fullName evidence="2">Uncharacterized protein</fullName>
    </submittedName>
</protein>
<evidence type="ECO:0000313" key="3">
    <source>
        <dbReference type="Proteomes" id="UP000315628"/>
    </source>
</evidence>
<feature type="transmembrane region" description="Helical" evidence="1">
    <location>
        <begin position="6"/>
        <end position="24"/>
    </location>
</feature>
<dbReference type="RefSeq" id="WP_144858238.1">
    <property type="nucleotide sequence ID" value="NZ_BAAAYT010000012.1"/>
</dbReference>
<keyword evidence="1" id="KW-1133">Transmembrane helix</keyword>
<comment type="caution">
    <text evidence="2">The sequence shown here is derived from an EMBL/GenBank/DDBJ whole genome shotgun (WGS) entry which is preliminary data.</text>
</comment>
<accession>A0A560W5Z4</accession>
<dbReference type="AlphaFoldDB" id="A0A560W5Z4"/>
<keyword evidence="1" id="KW-0472">Membrane</keyword>
<dbReference type="Proteomes" id="UP000315628">
    <property type="component" value="Unassembled WGS sequence"/>
</dbReference>
<keyword evidence="3" id="KW-1185">Reference proteome</keyword>
<gene>
    <name evidence="2" type="ORF">FB557_2808</name>
</gene>
<proteinExistence type="predicted"/>
<keyword evidence="1" id="KW-0812">Transmembrane</keyword>
<organism evidence="2 3">
    <name type="scientific">Marihabitans asiaticum</name>
    <dbReference type="NCBI Taxonomy" id="415218"/>
    <lineage>
        <taxon>Bacteria</taxon>
        <taxon>Bacillati</taxon>
        <taxon>Actinomycetota</taxon>
        <taxon>Actinomycetes</taxon>
        <taxon>Micrococcales</taxon>
        <taxon>Intrasporangiaceae</taxon>
        <taxon>Marihabitans</taxon>
    </lineage>
</organism>
<reference evidence="2 3" key="1">
    <citation type="submission" date="2019-06" db="EMBL/GenBank/DDBJ databases">
        <title>Sequencing the genomes of 1000 actinobacteria strains.</title>
        <authorList>
            <person name="Klenk H.-P."/>
        </authorList>
    </citation>
    <scope>NUCLEOTIDE SEQUENCE [LARGE SCALE GENOMIC DNA]</scope>
    <source>
        <strain evidence="2 3">DSM 18935</strain>
    </source>
</reference>
<evidence type="ECO:0000256" key="1">
    <source>
        <dbReference type="SAM" id="Phobius"/>
    </source>
</evidence>